<evidence type="ECO:0000313" key="2">
    <source>
        <dbReference type="EMBL" id="KAJ9667787.1"/>
    </source>
</evidence>
<feature type="region of interest" description="Disordered" evidence="1">
    <location>
        <begin position="18"/>
        <end position="69"/>
    </location>
</feature>
<comment type="caution">
    <text evidence="2">The sequence shown here is derived from an EMBL/GenBank/DDBJ whole genome shotgun (WGS) entry which is preliminary data.</text>
</comment>
<dbReference type="EMBL" id="JAPDRL010000010">
    <property type="protein sequence ID" value="KAJ9667787.1"/>
    <property type="molecule type" value="Genomic_DNA"/>
</dbReference>
<sequence>MERSDNFVPNRTNYWDLRPFEVAPSSTPTDLDNPWASSQKTSSNHMPTTPATSLGEADHHAASEGPRLPMRKEVKGRLLEQNWQQAPSCYLHRQLCLKFPDLTDEERMLSSQALSAAHSAAALCMETFLEDRADRAEISARAAYVLKVIPTSKVLMVMVEGIALGHFPQIRFGLEVRPIDKARVESAIRAIKMDGLEWVHSMWLDDRKYLQTLRIGLLVEKRKLDIGQVRKRVGEVQQVRSTRVVTNGTLGALCVPGWNFDY</sequence>
<reference evidence="2" key="1">
    <citation type="submission" date="2022-10" db="EMBL/GenBank/DDBJ databases">
        <title>Culturing micro-colonial fungi from biological soil crusts in the Mojave desert and describing Neophaeococcomyces mojavensis, and introducing the new genera and species Taxawa tesnikishii.</title>
        <authorList>
            <person name="Kurbessoian T."/>
            <person name="Stajich J.E."/>
        </authorList>
    </citation>
    <scope>NUCLEOTIDE SEQUENCE</scope>
    <source>
        <strain evidence="2">TK_1</strain>
    </source>
</reference>
<name>A0ABQ9NZJ4_9PEZI</name>
<feature type="compositionally biased region" description="Polar residues" evidence="1">
    <location>
        <begin position="24"/>
        <end position="52"/>
    </location>
</feature>
<protein>
    <submittedName>
        <fullName evidence="2">Uncharacterized protein</fullName>
    </submittedName>
</protein>
<evidence type="ECO:0000313" key="3">
    <source>
        <dbReference type="Proteomes" id="UP001172684"/>
    </source>
</evidence>
<dbReference type="Proteomes" id="UP001172684">
    <property type="component" value="Unassembled WGS sequence"/>
</dbReference>
<proteinExistence type="predicted"/>
<organism evidence="2 3">
    <name type="scientific">Coniosporium apollinis</name>
    <dbReference type="NCBI Taxonomy" id="61459"/>
    <lineage>
        <taxon>Eukaryota</taxon>
        <taxon>Fungi</taxon>
        <taxon>Dikarya</taxon>
        <taxon>Ascomycota</taxon>
        <taxon>Pezizomycotina</taxon>
        <taxon>Dothideomycetes</taxon>
        <taxon>Dothideomycetes incertae sedis</taxon>
        <taxon>Coniosporium</taxon>
    </lineage>
</organism>
<accession>A0ABQ9NZJ4</accession>
<evidence type="ECO:0000256" key="1">
    <source>
        <dbReference type="SAM" id="MobiDB-lite"/>
    </source>
</evidence>
<keyword evidence="3" id="KW-1185">Reference proteome</keyword>
<gene>
    <name evidence="2" type="ORF">H2201_001973</name>
</gene>